<keyword evidence="2" id="KW-1185">Reference proteome</keyword>
<dbReference type="AlphaFoldDB" id="A0A9P5HDH7"/>
<protein>
    <submittedName>
        <fullName evidence="1">Uncharacterized protein</fullName>
    </submittedName>
</protein>
<comment type="caution">
    <text evidence="1">The sequence shown here is derived from an EMBL/GenBank/DDBJ whole genome shotgun (WGS) entry which is preliminary data.</text>
</comment>
<evidence type="ECO:0000313" key="2">
    <source>
        <dbReference type="Proteomes" id="UP000722485"/>
    </source>
</evidence>
<reference evidence="1" key="1">
    <citation type="submission" date="2020-03" db="EMBL/GenBank/DDBJ databases">
        <title>Draft Genome Sequence of Cylindrodendrum hubeiense.</title>
        <authorList>
            <person name="Buettner E."/>
            <person name="Kellner H."/>
        </authorList>
    </citation>
    <scope>NUCLEOTIDE SEQUENCE</scope>
    <source>
        <strain evidence="1">IHI 201604</strain>
    </source>
</reference>
<dbReference type="OrthoDB" id="1896086at2759"/>
<evidence type="ECO:0000313" key="1">
    <source>
        <dbReference type="EMBL" id="KAF7555513.1"/>
    </source>
</evidence>
<sequence length="115" mass="12489">MDTVELKPAVCEDETNYLGHGDTNAGSQGNLADRYYLVEPMDNGISDMRPGDAALESIREDLKEIKYYYSIPWIDGCVTTVNRQDLKKPASGSNNGGVGGYIDAGCLRYSFVGGI</sequence>
<organism evidence="1 2">
    <name type="scientific">Cylindrodendrum hubeiense</name>
    <dbReference type="NCBI Taxonomy" id="595255"/>
    <lineage>
        <taxon>Eukaryota</taxon>
        <taxon>Fungi</taxon>
        <taxon>Dikarya</taxon>
        <taxon>Ascomycota</taxon>
        <taxon>Pezizomycotina</taxon>
        <taxon>Sordariomycetes</taxon>
        <taxon>Hypocreomycetidae</taxon>
        <taxon>Hypocreales</taxon>
        <taxon>Nectriaceae</taxon>
        <taxon>Cylindrodendrum</taxon>
    </lineage>
</organism>
<accession>A0A9P5HDH7</accession>
<dbReference type="EMBL" id="JAANBB010000020">
    <property type="protein sequence ID" value="KAF7555513.1"/>
    <property type="molecule type" value="Genomic_DNA"/>
</dbReference>
<name>A0A9P5HDH7_9HYPO</name>
<dbReference type="Proteomes" id="UP000722485">
    <property type="component" value="Unassembled WGS sequence"/>
</dbReference>
<gene>
    <name evidence="1" type="ORF">G7Z17_g2121</name>
</gene>
<proteinExistence type="predicted"/>